<protein>
    <submittedName>
        <fullName evidence="2">Uncharacterized protein</fullName>
    </submittedName>
</protein>
<gene>
    <name evidence="2" type="ORF">SAMN04489858_11737</name>
</gene>
<keyword evidence="3" id="KW-1185">Reference proteome</keyword>
<evidence type="ECO:0000313" key="2">
    <source>
        <dbReference type="EMBL" id="SET97849.1"/>
    </source>
</evidence>
<dbReference type="Proteomes" id="UP000199180">
    <property type="component" value="Unassembled WGS sequence"/>
</dbReference>
<keyword evidence="1" id="KW-1133">Transmembrane helix</keyword>
<dbReference type="RefSeq" id="WP_090737352.1">
    <property type="nucleotide sequence ID" value="NZ_FOHO01000017.1"/>
</dbReference>
<organism evidence="2 3">
    <name type="scientific">Paracoccus homiensis</name>
    <dbReference type="NCBI Taxonomy" id="364199"/>
    <lineage>
        <taxon>Bacteria</taxon>
        <taxon>Pseudomonadati</taxon>
        <taxon>Pseudomonadota</taxon>
        <taxon>Alphaproteobacteria</taxon>
        <taxon>Rhodobacterales</taxon>
        <taxon>Paracoccaceae</taxon>
        <taxon>Paracoccus</taxon>
    </lineage>
</organism>
<dbReference type="OrthoDB" id="5514977at2"/>
<keyword evidence="1" id="KW-0812">Transmembrane</keyword>
<accession>A0A1I0ILK2</accession>
<evidence type="ECO:0000313" key="3">
    <source>
        <dbReference type="Proteomes" id="UP000199180"/>
    </source>
</evidence>
<dbReference type="STRING" id="364199.SAMN04489858_11737"/>
<name>A0A1I0ILK2_9RHOB</name>
<evidence type="ECO:0000256" key="1">
    <source>
        <dbReference type="SAM" id="Phobius"/>
    </source>
</evidence>
<dbReference type="EMBL" id="FOHO01000017">
    <property type="protein sequence ID" value="SET97849.1"/>
    <property type="molecule type" value="Genomic_DNA"/>
</dbReference>
<dbReference type="AlphaFoldDB" id="A0A1I0ILK2"/>
<reference evidence="2 3" key="1">
    <citation type="submission" date="2016-10" db="EMBL/GenBank/DDBJ databases">
        <authorList>
            <person name="de Groot N.N."/>
        </authorList>
    </citation>
    <scope>NUCLEOTIDE SEQUENCE [LARGE SCALE GENOMIC DNA]</scope>
    <source>
        <strain evidence="2 3">DSM 17862</strain>
    </source>
</reference>
<feature type="transmembrane region" description="Helical" evidence="1">
    <location>
        <begin position="12"/>
        <end position="34"/>
    </location>
</feature>
<sequence length="128" mass="13380">MNAPEWLKPGIYGAAIGAVFVGVAGFSWGGWVTGGTSNDRAMAMSRNDVVASMVPVCLDMARSDPARADKLAAIRAASTYQRRDALMSSGWATMPEADGPNRDIAQACLAALDVDQSSEDAKNAIDEG</sequence>
<keyword evidence="1" id="KW-0472">Membrane</keyword>
<proteinExistence type="predicted"/>